<evidence type="ECO:0000256" key="3">
    <source>
        <dbReference type="ARBA" id="ARBA00022729"/>
    </source>
</evidence>
<dbReference type="InterPro" id="IPR050824">
    <property type="entry name" value="Thiol_disulfide_DsbA"/>
</dbReference>
<keyword evidence="5 7" id="KW-1015">Disulfide bond</keyword>
<evidence type="ECO:0000313" key="11">
    <source>
        <dbReference type="Proteomes" id="UP001163624"/>
    </source>
</evidence>
<evidence type="ECO:0000256" key="2">
    <source>
        <dbReference type="ARBA" id="ARBA00005791"/>
    </source>
</evidence>
<dbReference type="InterPro" id="IPR036249">
    <property type="entry name" value="Thioredoxin-like_sf"/>
</dbReference>
<organism evidence="10 11">
    <name type="scientific">Pseudomonas triclosanedens</name>
    <dbReference type="NCBI Taxonomy" id="2961893"/>
    <lineage>
        <taxon>Bacteria</taxon>
        <taxon>Pseudomonadati</taxon>
        <taxon>Pseudomonadota</taxon>
        <taxon>Gammaproteobacteria</taxon>
        <taxon>Pseudomonadales</taxon>
        <taxon>Pseudomonadaceae</taxon>
        <taxon>Pseudomonas</taxon>
    </lineage>
</organism>
<dbReference type="InterPro" id="IPR013766">
    <property type="entry name" value="Thioredoxin_domain"/>
</dbReference>
<evidence type="ECO:0000256" key="5">
    <source>
        <dbReference type="ARBA" id="ARBA00023157"/>
    </source>
</evidence>
<gene>
    <name evidence="10" type="ORF">OU419_00980</name>
</gene>
<dbReference type="PANTHER" id="PTHR35891">
    <property type="entry name" value="THIOL:DISULFIDE INTERCHANGE PROTEIN DSBA"/>
    <property type="match status" value="1"/>
</dbReference>
<sequence>MRNLIFTAVLAFAGLFALSANATEFEAGKNYTELSPSVPVSQPGKIEVVELFWYGCPHCYAFEPTINPWVEKLPADVHFVRIPAMFGGLWNIHGQLFLTLESMGVESKVHHAIFEKLHNTPKSLTTPEEMAEFVAEQGVDKDKFLSTYNSFAIKGQIEKAKKLAMAYQISGVPTMVVNGKYRFDIGSAGNPDAALELADQLIAKERAAAKAAQ</sequence>
<dbReference type="PROSITE" id="PS51352">
    <property type="entry name" value="THIOREDOXIN_2"/>
    <property type="match status" value="1"/>
</dbReference>
<feature type="domain" description="Thioredoxin" evidence="9">
    <location>
        <begin position="11"/>
        <end position="203"/>
    </location>
</feature>
<proteinExistence type="inferred from homology"/>
<comment type="similarity">
    <text evidence="2">Belongs to the thioredoxin family. DsbA subfamily.</text>
</comment>
<evidence type="ECO:0000256" key="4">
    <source>
        <dbReference type="ARBA" id="ARBA00022764"/>
    </source>
</evidence>
<evidence type="ECO:0000256" key="6">
    <source>
        <dbReference type="ARBA" id="ARBA00023284"/>
    </source>
</evidence>
<protein>
    <recommendedName>
        <fullName evidence="7">Thiol:disulfide interchange protein</fullName>
    </recommendedName>
</protein>
<keyword evidence="6" id="KW-0676">Redox-active center</keyword>
<comment type="subcellular location">
    <subcellularLocation>
        <location evidence="1 7">Periplasm</location>
    </subcellularLocation>
</comment>
<feature type="chain" id="PRO_5045111333" description="Thiol:disulfide interchange protein" evidence="8">
    <location>
        <begin position="23"/>
        <end position="213"/>
    </location>
</feature>
<dbReference type="PIRSF" id="PIRSF001488">
    <property type="entry name" value="Tdi_protein"/>
    <property type="match status" value="1"/>
</dbReference>
<keyword evidence="11" id="KW-1185">Reference proteome</keyword>
<keyword evidence="3 8" id="KW-0732">Signal</keyword>
<evidence type="ECO:0000313" key="10">
    <source>
        <dbReference type="EMBL" id="WAI49871.1"/>
    </source>
</evidence>
<dbReference type="Proteomes" id="UP001163624">
    <property type="component" value="Chromosome"/>
</dbReference>
<keyword evidence="4 7" id="KW-0574">Periplasm</keyword>
<dbReference type="InterPro" id="IPR001853">
    <property type="entry name" value="DSBA-like_thioredoxin_dom"/>
</dbReference>
<dbReference type="RefSeq" id="WP_254469862.1">
    <property type="nucleotide sequence ID" value="NZ_CP113432.1"/>
</dbReference>
<dbReference type="InterPro" id="IPR017937">
    <property type="entry name" value="Thioredoxin_CS"/>
</dbReference>
<evidence type="ECO:0000256" key="1">
    <source>
        <dbReference type="ARBA" id="ARBA00004418"/>
    </source>
</evidence>
<dbReference type="SUPFAM" id="SSF52833">
    <property type="entry name" value="Thioredoxin-like"/>
    <property type="match status" value="1"/>
</dbReference>
<evidence type="ECO:0000256" key="8">
    <source>
        <dbReference type="SAM" id="SignalP"/>
    </source>
</evidence>
<accession>A0ABY6ZZW2</accession>
<name>A0ABY6ZZW2_9PSED</name>
<reference evidence="10" key="1">
    <citation type="submission" date="2022-11" db="EMBL/GenBank/DDBJ databases">
        <title>Pseudomonas triclosanedens sp. nov., a triclosan degrader isolated from activated sludge.</title>
        <authorList>
            <person name="Yin Y."/>
            <person name="Lu Z."/>
        </authorList>
    </citation>
    <scope>NUCLEOTIDE SEQUENCE</scope>
    <source>
        <strain evidence="10">ZM23</strain>
    </source>
</reference>
<dbReference type="EMBL" id="CP113432">
    <property type="protein sequence ID" value="WAI49871.1"/>
    <property type="molecule type" value="Genomic_DNA"/>
</dbReference>
<dbReference type="Pfam" id="PF01323">
    <property type="entry name" value="DSBA"/>
    <property type="match status" value="1"/>
</dbReference>
<dbReference type="PANTHER" id="PTHR35891:SF2">
    <property type="entry name" value="THIOL:DISULFIDE INTERCHANGE PROTEIN DSBA"/>
    <property type="match status" value="1"/>
</dbReference>
<feature type="signal peptide" evidence="8">
    <location>
        <begin position="1"/>
        <end position="22"/>
    </location>
</feature>
<dbReference type="PROSITE" id="PS00194">
    <property type="entry name" value="THIOREDOXIN_1"/>
    <property type="match status" value="1"/>
</dbReference>
<evidence type="ECO:0000259" key="9">
    <source>
        <dbReference type="PROSITE" id="PS51352"/>
    </source>
</evidence>
<dbReference type="CDD" id="cd03019">
    <property type="entry name" value="DsbA_DsbA"/>
    <property type="match status" value="1"/>
</dbReference>
<dbReference type="InterPro" id="IPR023205">
    <property type="entry name" value="DsbA/DsbL"/>
</dbReference>
<evidence type="ECO:0000256" key="7">
    <source>
        <dbReference type="PIRNR" id="PIRNR001488"/>
    </source>
</evidence>
<dbReference type="Gene3D" id="3.40.30.10">
    <property type="entry name" value="Glutaredoxin"/>
    <property type="match status" value="1"/>
</dbReference>